<feature type="domain" description="Leucine-binding protein" evidence="4">
    <location>
        <begin position="45"/>
        <end position="408"/>
    </location>
</feature>
<keyword evidence="2 3" id="KW-0732">Signal</keyword>
<protein>
    <submittedName>
        <fullName evidence="5">ABC transporter substrate-binding protein</fullName>
    </submittedName>
</protein>
<reference evidence="5 6" key="1">
    <citation type="submission" date="2024-03" db="EMBL/GenBank/DDBJ databases">
        <title>A Dehalogenimonas Isolated from Estuarine Sediments Dihaloeliminates Chlorinated Alkanes.</title>
        <authorList>
            <person name="Yang Y."/>
            <person name="Wang H."/>
        </authorList>
    </citation>
    <scope>NUCLEOTIDE SEQUENCE [LARGE SCALE GENOMIC DNA]</scope>
    <source>
        <strain evidence="5 6">W</strain>
    </source>
</reference>
<keyword evidence="6" id="KW-1185">Reference proteome</keyword>
<evidence type="ECO:0000256" key="3">
    <source>
        <dbReference type="SAM" id="SignalP"/>
    </source>
</evidence>
<dbReference type="EMBL" id="CP146612">
    <property type="protein sequence ID" value="WWX25396.1"/>
    <property type="molecule type" value="Genomic_DNA"/>
</dbReference>
<evidence type="ECO:0000259" key="4">
    <source>
        <dbReference type="Pfam" id="PF13458"/>
    </source>
</evidence>
<dbReference type="InterPro" id="IPR028081">
    <property type="entry name" value="Leu-bd"/>
</dbReference>
<organism evidence="5 6">
    <name type="scientific">Candidatus Dehalogenimonas loeffleri</name>
    <dbReference type="NCBI Taxonomy" id="3127115"/>
    <lineage>
        <taxon>Bacteria</taxon>
        <taxon>Bacillati</taxon>
        <taxon>Chloroflexota</taxon>
        <taxon>Dehalococcoidia</taxon>
        <taxon>Dehalococcoidales</taxon>
        <taxon>Dehalococcoidaceae</taxon>
        <taxon>Dehalogenimonas</taxon>
    </lineage>
</organism>
<dbReference type="InterPro" id="IPR028082">
    <property type="entry name" value="Peripla_BP_I"/>
</dbReference>
<dbReference type="PANTHER" id="PTHR47235">
    <property type="entry name" value="BLR6548 PROTEIN"/>
    <property type="match status" value="1"/>
</dbReference>
<dbReference type="PANTHER" id="PTHR47235:SF1">
    <property type="entry name" value="BLR6548 PROTEIN"/>
    <property type="match status" value="1"/>
</dbReference>
<feature type="chain" id="PRO_5046567490" evidence="3">
    <location>
        <begin position="27"/>
        <end position="427"/>
    </location>
</feature>
<proteinExistence type="inferred from homology"/>
<dbReference type="Pfam" id="PF13458">
    <property type="entry name" value="Peripla_BP_6"/>
    <property type="match status" value="1"/>
</dbReference>
<evidence type="ECO:0000313" key="5">
    <source>
        <dbReference type="EMBL" id="WWX25396.1"/>
    </source>
</evidence>
<comment type="similarity">
    <text evidence="1">Belongs to the leucine-binding protein family.</text>
</comment>
<accession>A0ABZ2J8C9</accession>
<evidence type="ECO:0000256" key="1">
    <source>
        <dbReference type="ARBA" id="ARBA00010062"/>
    </source>
</evidence>
<name>A0ABZ2J8C9_9CHLR</name>
<dbReference type="SUPFAM" id="SSF53822">
    <property type="entry name" value="Periplasmic binding protein-like I"/>
    <property type="match status" value="1"/>
</dbReference>
<feature type="signal peptide" evidence="3">
    <location>
        <begin position="1"/>
        <end position="26"/>
    </location>
</feature>
<evidence type="ECO:0000313" key="6">
    <source>
        <dbReference type="Proteomes" id="UP001375370"/>
    </source>
</evidence>
<sequence>MISKNWLSKLSVISLILILVGLPVLAAGCGDGNGDPDPTETVKQPLKVGIMYPQTGAAASKGQPMAAGVLDAIKYVNEELDGVLGHEIQVVSRDNAYESSRATTIINEFISQNVLMFTTQASAMMTPVMNIANEAGLPGFTVFSSPNITQPAQHIYAQMPDYGDGWAIFAKYYMENVWQGTGKPKMALMLLNNPTGSGAKDAADKLAADLGIEIVDISTHTGTTSDETTALTTIASKNPDVIFISSTPAPTSVIIKNIRTLQANQANPRLTGITIGCGHASFTSEMIALAGAANANGVLGVFPTVSWGDNVAGMAKMTEYVNQYHPAYKDNMDYITAWAEGLLIAKILETAIQNTPGGAANLTPENVEKYGIQMLSNYDVSGLHGPVNYTPGDNRLSKAMRVFEVAGGAIIPKTDWINAVYIDYGFS</sequence>
<dbReference type="Gene3D" id="3.40.50.2300">
    <property type="match status" value="2"/>
</dbReference>
<gene>
    <name evidence="5" type="ORF">V8247_00055</name>
</gene>
<dbReference type="RefSeq" id="WP_338737535.1">
    <property type="nucleotide sequence ID" value="NZ_CP146612.1"/>
</dbReference>
<dbReference type="PROSITE" id="PS51257">
    <property type="entry name" value="PROKAR_LIPOPROTEIN"/>
    <property type="match status" value="1"/>
</dbReference>
<dbReference type="Proteomes" id="UP001375370">
    <property type="component" value="Chromosome"/>
</dbReference>
<evidence type="ECO:0000256" key="2">
    <source>
        <dbReference type="ARBA" id="ARBA00022729"/>
    </source>
</evidence>